<comment type="function">
    <text evidence="8">Cell division protein that may be involved in stabilizing or promoting the assembly of the division complex.</text>
</comment>
<evidence type="ECO:0000259" key="10">
    <source>
        <dbReference type="PROSITE" id="PS51779"/>
    </source>
</evidence>
<accession>A0A1W1IHV6</accession>
<proteinExistence type="inferred from homology"/>
<evidence type="ECO:0000256" key="9">
    <source>
        <dbReference type="SAM" id="MobiDB-lite"/>
    </source>
</evidence>
<comment type="subcellular location">
    <subcellularLocation>
        <location evidence="8">Cell membrane</location>
        <topology evidence="8">Single-pass type II membrane protein</topology>
    </subcellularLocation>
    <subcellularLocation>
        <location evidence="1">Membrane</location>
    </subcellularLocation>
    <text evidence="8">Localizes to the division septum.</text>
</comment>
<gene>
    <name evidence="8" type="primary">divIB</name>
    <name evidence="11" type="ORF">TPAS_2306</name>
</gene>
<evidence type="ECO:0000313" key="12">
    <source>
        <dbReference type="Proteomes" id="UP000195985"/>
    </source>
</evidence>
<keyword evidence="2 8" id="KW-1003">Cell membrane</keyword>
<dbReference type="GO" id="GO:0032153">
    <property type="term" value="C:cell division site"/>
    <property type="evidence" value="ECO:0007669"/>
    <property type="project" value="UniProtKB-UniRule"/>
</dbReference>
<dbReference type="InterPro" id="IPR013685">
    <property type="entry name" value="POTRA_FtsQ_type"/>
</dbReference>
<protein>
    <recommendedName>
        <fullName evidence="8">Cell division protein DivIB</fullName>
    </recommendedName>
</protein>
<evidence type="ECO:0000256" key="4">
    <source>
        <dbReference type="ARBA" id="ARBA00022692"/>
    </source>
</evidence>
<comment type="similarity">
    <text evidence="8">Belongs to the FtsQ/DivIB family. DivIB subfamily.</text>
</comment>
<dbReference type="AlphaFoldDB" id="A0A1W1IHV6"/>
<keyword evidence="5 8" id="KW-1133">Transmembrane helix</keyword>
<evidence type="ECO:0000256" key="5">
    <source>
        <dbReference type="ARBA" id="ARBA00022989"/>
    </source>
</evidence>
<feature type="region of interest" description="Disordered" evidence="9">
    <location>
        <begin position="1"/>
        <end position="69"/>
    </location>
</feature>
<reference evidence="12" key="1">
    <citation type="submission" date="2016-04" db="EMBL/GenBank/DDBJ databases">
        <authorList>
            <person name="Strepis N."/>
        </authorList>
    </citation>
    <scope>NUCLEOTIDE SEQUENCE [LARGE SCALE GENOMIC DNA]</scope>
</reference>
<evidence type="ECO:0000256" key="6">
    <source>
        <dbReference type="ARBA" id="ARBA00023136"/>
    </source>
</evidence>
<feature type="compositionally biased region" description="Basic residues" evidence="9">
    <location>
        <begin position="1"/>
        <end position="12"/>
    </location>
</feature>
<keyword evidence="7 8" id="KW-0131">Cell cycle</keyword>
<keyword evidence="6 8" id="KW-0472">Membrane</keyword>
<evidence type="ECO:0000256" key="8">
    <source>
        <dbReference type="HAMAP-Rule" id="MF_00912"/>
    </source>
</evidence>
<evidence type="ECO:0000256" key="1">
    <source>
        <dbReference type="ARBA" id="ARBA00004370"/>
    </source>
</evidence>
<keyword evidence="3 8" id="KW-0132">Cell division</keyword>
<evidence type="ECO:0000256" key="7">
    <source>
        <dbReference type="ARBA" id="ARBA00023306"/>
    </source>
</evidence>
<feature type="transmembrane region" description="Helical" evidence="8">
    <location>
        <begin position="76"/>
        <end position="96"/>
    </location>
</feature>
<dbReference type="GO" id="GO:0043093">
    <property type="term" value="P:FtsZ-dependent cytokinesis"/>
    <property type="evidence" value="ECO:0007669"/>
    <property type="project" value="UniProtKB-UniRule"/>
</dbReference>
<dbReference type="Pfam" id="PF03799">
    <property type="entry name" value="FtsQ_DivIB_C"/>
    <property type="match status" value="1"/>
</dbReference>
<dbReference type="GO" id="GO:0005886">
    <property type="term" value="C:plasma membrane"/>
    <property type="evidence" value="ECO:0007669"/>
    <property type="project" value="UniProtKB-SubCell"/>
</dbReference>
<dbReference type="InterPro" id="IPR026580">
    <property type="entry name" value="DivIB"/>
</dbReference>
<dbReference type="InterPro" id="IPR005548">
    <property type="entry name" value="Cell_div_FtsQ/DivIB_C"/>
</dbReference>
<organism evidence="11 12">
    <name type="scientific">Trichococcus pasteurii</name>
    <dbReference type="NCBI Taxonomy" id="43064"/>
    <lineage>
        <taxon>Bacteria</taxon>
        <taxon>Bacillati</taxon>
        <taxon>Bacillota</taxon>
        <taxon>Bacilli</taxon>
        <taxon>Lactobacillales</taxon>
        <taxon>Carnobacteriaceae</taxon>
        <taxon>Trichococcus</taxon>
    </lineage>
</organism>
<dbReference type="RefSeq" id="WP_177208610.1">
    <property type="nucleotide sequence ID" value="NZ_FONM01000009.1"/>
</dbReference>
<sequence length="314" mass="34818">MVFGKIRQKLKSKSSSEGTPWQRATAELERQKKAQLKQKTPKNTGMQGLPVEKKAKLKTSKHLPESTKTDKQPGYFAWYGIFLVGVIGSSFLISPYGKVKDIYVEGAEAVPEQSIIDASQITGKLTALGVVWNDERIHAYLTSALPQVKTAEVTLRGMNDITIHVTEHETIAYVYSDGYYYNVLENGTVAETQLKVPIGNNPIITSFEMNQNLDDLLEQYMQLTDSVQNSISEIKYTGTEENPYAITVYMNDGNEVKAILPSFAEKILYYPDIVSQLGETKGTVDLEVGVYFTPFAQATEEETSASADSATPTE</sequence>
<dbReference type="InterPro" id="IPR050487">
    <property type="entry name" value="FtsQ_DivIB"/>
</dbReference>
<evidence type="ECO:0000313" key="11">
    <source>
        <dbReference type="EMBL" id="SLM52612.1"/>
    </source>
</evidence>
<dbReference type="Gene3D" id="3.40.50.10960">
    <property type="match status" value="1"/>
</dbReference>
<dbReference type="HAMAP" id="MF_00912">
    <property type="entry name" value="DivIB"/>
    <property type="match status" value="1"/>
</dbReference>
<feature type="domain" description="POTRA" evidence="10">
    <location>
        <begin position="97"/>
        <end position="168"/>
    </location>
</feature>
<keyword evidence="4 8" id="KW-0812">Transmembrane</keyword>
<evidence type="ECO:0000256" key="2">
    <source>
        <dbReference type="ARBA" id="ARBA00022475"/>
    </source>
</evidence>
<dbReference type="PANTHER" id="PTHR37820">
    <property type="entry name" value="CELL DIVISION PROTEIN DIVIB"/>
    <property type="match status" value="1"/>
</dbReference>
<name>A0A1W1IHV6_9LACT</name>
<keyword evidence="12" id="KW-1185">Reference proteome</keyword>
<dbReference type="PANTHER" id="PTHR37820:SF1">
    <property type="entry name" value="CELL DIVISION PROTEIN FTSQ"/>
    <property type="match status" value="1"/>
</dbReference>
<dbReference type="Proteomes" id="UP000195985">
    <property type="component" value="Unassembled WGS sequence"/>
</dbReference>
<dbReference type="Pfam" id="PF08478">
    <property type="entry name" value="POTRA_1"/>
    <property type="match status" value="1"/>
</dbReference>
<dbReference type="InterPro" id="IPR034746">
    <property type="entry name" value="POTRA"/>
</dbReference>
<evidence type="ECO:0000256" key="3">
    <source>
        <dbReference type="ARBA" id="ARBA00022618"/>
    </source>
</evidence>
<dbReference type="STRING" id="43064.SAMN04488086_109120"/>
<dbReference type="PROSITE" id="PS51779">
    <property type="entry name" value="POTRA"/>
    <property type="match status" value="1"/>
</dbReference>
<dbReference type="EMBL" id="FWEY01000008">
    <property type="protein sequence ID" value="SLM52612.1"/>
    <property type="molecule type" value="Genomic_DNA"/>
</dbReference>